<proteinExistence type="predicted"/>
<accession>A0A7S7NR49</accession>
<reference evidence="2 3" key="1">
    <citation type="submission" date="2020-10" db="EMBL/GenBank/DDBJ databases">
        <title>Complete genome sequence of Paludibaculum fermentans P105T, a facultatively anaerobic acidobacterium capable of dissimilatory Fe(III) reduction.</title>
        <authorList>
            <person name="Dedysh S.N."/>
            <person name="Beletsky A.V."/>
            <person name="Kulichevskaya I.S."/>
            <person name="Mardanov A.V."/>
            <person name="Ravin N.V."/>
        </authorList>
    </citation>
    <scope>NUCLEOTIDE SEQUENCE [LARGE SCALE GENOMIC DNA]</scope>
    <source>
        <strain evidence="2 3">P105</strain>
    </source>
</reference>
<dbReference type="EMBL" id="CP063849">
    <property type="protein sequence ID" value="QOY88189.1"/>
    <property type="molecule type" value="Genomic_DNA"/>
</dbReference>
<dbReference type="AlphaFoldDB" id="A0A7S7NR49"/>
<evidence type="ECO:0000313" key="3">
    <source>
        <dbReference type="Proteomes" id="UP000593892"/>
    </source>
</evidence>
<sequence>MTDERVWLRPPHGQGEPKEVEAKPETLVPLMITGWSQCPPPNTKEEVKPDVDE</sequence>
<gene>
    <name evidence="2" type="ORF">IRI77_36550</name>
</gene>
<keyword evidence="3" id="KW-1185">Reference proteome</keyword>
<organism evidence="2 3">
    <name type="scientific">Paludibaculum fermentans</name>
    <dbReference type="NCBI Taxonomy" id="1473598"/>
    <lineage>
        <taxon>Bacteria</taxon>
        <taxon>Pseudomonadati</taxon>
        <taxon>Acidobacteriota</taxon>
        <taxon>Terriglobia</taxon>
        <taxon>Bryobacterales</taxon>
        <taxon>Bryobacteraceae</taxon>
        <taxon>Paludibaculum</taxon>
    </lineage>
</organism>
<protein>
    <submittedName>
        <fullName evidence="2">Uncharacterized protein</fullName>
    </submittedName>
</protein>
<name>A0A7S7NR49_PALFE</name>
<dbReference type="RefSeq" id="WP_194449852.1">
    <property type="nucleotide sequence ID" value="NZ_CP063849.1"/>
</dbReference>
<evidence type="ECO:0000313" key="2">
    <source>
        <dbReference type="EMBL" id="QOY88189.1"/>
    </source>
</evidence>
<dbReference type="Proteomes" id="UP000593892">
    <property type="component" value="Chromosome"/>
</dbReference>
<feature type="compositionally biased region" description="Basic and acidic residues" evidence="1">
    <location>
        <begin position="15"/>
        <end position="24"/>
    </location>
</feature>
<feature type="compositionally biased region" description="Basic and acidic residues" evidence="1">
    <location>
        <begin position="43"/>
        <end position="53"/>
    </location>
</feature>
<dbReference type="KEGG" id="pfer:IRI77_36550"/>
<feature type="region of interest" description="Disordered" evidence="1">
    <location>
        <begin position="1"/>
        <end position="53"/>
    </location>
</feature>
<evidence type="ECO:0000256" key="1">
    <source>
        <dbReference type="SAM" id="MobiDB-lite"/>
    </source>
</evidence>